<feature type="transmembrane region" description="Helical" evidence="16">
    <location>
        <begin position="844"/>
        <end position="865"/>
    </location>
</feature>
<evidence type="ECO:0000256" key="16">
    <source>
        <dbReference type="SAM" id="Phobius"/>
    </source>
</evidence>
<feature type="transmembrane region" description="Helical" evidence="16">
    <location>
        <begin position="210"/>
        <end position="230"/>
    </location>
</feature>
<protein>
    <recommendedName>
        <fullName evidence="15">Calcium-channel protein CCH1</fullName>
    </recommendedName>
</protein>
<keyword evidence="7" id="KW-0106">Calcium</keyword>
<feature type="transmembrane region" description="Helical" evidence="16">
    <location>
        <begin position="147"/>
        <end position="180"/>
    </location>
</feature>
<organism evidence="18 20">
    <name type="scientific">Schizosaccharomyces japonicus (strain yFS275 / FY16936)</name>
    <name type="common">Fission yeast</name>
    <dbReference type="NCBI Taxonomy" id="402676"/>
    <lineage>
        <taxon>Eukaryota</taxon>
        <taxon>Fungi</taxon>
        <taxon>Dikarya</taxon>
        <taxon>Ascomycota</taxon>
        <taxon>Taphrinomycotina</taxon>
        <taxon>Schizosaccharomycetes</taxon>
        <taxon>Schizosaccharomycetales</taxon>
        <taxon>Schizosaccharomycetaceae</taxon>
        <taxon>Schizosaccharomyces</taxon>
    </lineage>
</organism>
<evidence type="ECO:0000256" key="13">
    <source>
        <dbReference type="ARBA" id="ARBA00023303"/>
    </source>
</evidence>
<dbReference type="EMBL" id="KE651168">
    <property type="protein sequence ID" value="EEB06350.2"/>
    <property type="molecule type" value="Genomic_DNA"/>
</dbReference>
<accession>B6JXT2</accession>
<evidence type="ECO:0000256" key="5">
    <source>
        <dbReference type="ARBA" id="ARBA00022673"/>
    </source>
</evidence>
<feature type="transmembrane region" description="Helical" evidence="16">
    <location>
        <begin position="906"/>
        <end position="927"/>
    </location>
</feature>
<dbReference type="GO" id="GO:0015275">
    <property type="term" value="F:stretch-activated, monoatomic cation-selective, calcium channel activity"/>
    <property type="evidence" value="ECO:0007669"/>
    <property type="project" value="EnsemblFungi"/>
</dbReference>
<feature type="transmembrane region" description="Helical" evidence="16">
    <location>
        <begin position="557"/>
        <end position="576"/>
    </location>
</feature>
<feature type="transmembrane region" description="Helical" evidence="16">
    <location>
        <begin position="970"/>
        <end position="992"/>
    </location>
</feature>
<keyword evidence="11 16" id="KW-0472">Membrane</keyword>
<keyword evidence="13" id="KW-0407">Ion channel</keyword>
<dbReference type="InterPro" id="IPR005821">
    <property type="entry name" value="Ion_trans_dom"/>
</dbReference>
<evidence type="ECO:0000313" key="18">
    <source>
        <dbReference type="EMBL" id="EEB06350.2"/>
    </source>
</evidence>
<dbReference type="GO" id="GO:0008331">
    <property type="term" value="F:high voltage-gated calcium channel activity"/>
    <property type="evidence" value="ECO:0000318"/>
    <property type="project" value="GO_Central"/>
</dbReference>
<feature type="transmembrane region" description="Helical" evidence="16">
    <location>
        <begin position="328"/>
        <end position="353"/>
    </location>
</feature>
<feature type="transmembrane region" description="Helical" evidence="16">
    <location>
        <begin position="20"/>
        <end position="40"/>
    </location>
</feature>
<feature type="domain" description="Ion transport" evidence="17">
    <location>
        <begin position="7"/>
        <end position="178"/>
    </location>
</feature>
<dbReference type="eggNOG" id="KOG2301">
    <property type="taxonomic scope" value="Eukaryota"/>
</dbReference>
<evidence type="ECO:0000256" key="15">
    <source>
        <dbReference type="ARBA" id="ARBA00067459"/>
    </source>
</evidence>
<keyword evidence="20" id="KW-1185">Reference proteome</keyword>
<dbReference type="Gene3D" id="1.10.287.70">
    <property type="match status" value="4"/>
</dbReference>
<dbReference type="Proteomes" id="UP000001744">
    <property type="component" value="Unassembled WGS sequence"/>
</dbReference>
<keyword evidence="6 16" id="KW-0812">Transmembrane</keyword>
<dbReference type="VEuPathDB" id="FungiDB:SJAG_05229"/>
<dbReference type="STRING" id="402676.B6JXT2"/>
<dbReference type="GO" id="GO:0005891">
    <property type="term" value="C:voltage-gated calcium channel complex"/>
    <property type="evidence" value="ECO:0000318"/>
    <property type="project" value="GO_Central"/>
</dbReference>
<evidence type="ECO:0000313" key="19">
    <source>
        <dbReference type="JaponicusDB" id="SJAG_05229"/>
    </source>
</evidence>
<feature type="transmembrane region" description="Helical" evidence="16">
    <location>
        <begin position="934"/>
        <end position="950"/>
    </location>
</feature>
<feature type="transmembrane region" description="Helical" evidence="16">
    <location>
        <begin position="877"/>
        <end position="900"/>
    </location>
</feature>
<dbReference type="GO" id="GO:0098703">
    <property type="term" value="P:calcium ion import across plasma membrane"/>
    <property type="evidence" value="ECO:0000318"/>
    <property type="project" value="GO_Central"/>
</dbReference>
<evidence type="ECO:0000256" key="9">
    <source>
        <dbReference type="ARBA" id="ARBA00022989"/>
    </source>
</evidence>
<dbReference type="JaponicusDB" id="SJAG_05229">
    <property type="gene designation" value="cch1"/>
</dbReference>
<dbReference type="FunFam" id="1.10.287.70:FF:000093">
    <property type="entry name" value="Calcium channel subunit Cch1"/>
    <property type="match status" value="1"/>
</dbReference>
<evidence type="ECO:0000256" key="7">
    <source>
        <dbReference type="ARBA" id="ARBA00022837"/>
    </source>
</evidence>
<feature type="transmembrane region" description="Helical" evidence="16">
    <location>
        <begin position="1013"/>
        <end position="1029"/>
    </location>
</feature>
<feature type="domain" description="Ion transport" evidence="17">
    <location>
        <begin position="848"/>
        <end position="1091"/>
    </location>
</feature>
<evidence type="ECO:0000256" key="2">
    <source>
        <dbReference type="ARBA" id="ARBA00022448"/>
    </source>
</evidence>
<evidence type="ECO:0000256" key="14">
    <source>
        <dbReference type="ARBA" id="ARBA00061395"/>
    </source>
</evidence>
<feature type="domain" description="Ion transport" evidence="17">
    <location>
        <begin position="551"/>
        <end position="795"/>
    </location>
</feature>
<comment type="similarity">
    <text evidence="14">Belongs to the calcium channel alpha-1 subunit (TC 1.A.1.11) family.</text>
</comment>
<keyword evidence="3" id="KW-1003">Cell membrane</keyword>
<keyword evidence="12" id="KW-0325">Glycoprotein</keyword>
<keyword evidence="8" id="KW-0851">Voltage-gated channel</keyword>
<feature type="domain" description="Ion transport" evidence="17">
    <location>
        <begin position="302"/>
        <end position="358"/>
    </location>
</feature>
<reference evidence="18 20" key="1">
    <citation type="journal article" date="2011" name="Science">
        <title>Comparative functional genomics of the fission yeasts.</title>
        <authorList>
            <person name="Rhind N."/>
            <person name="Chen Z."/>
            <person name="Yassour M."/>
            <person name="Thompson D.A."/>
            <person name="Haas B.J."/>
            <person name="Habib N."/>
            <person name="Wapinski I."/>
            <person name="Roy S."/>
            <person name="Lin M.F."/>
            <person name="Heiman D.I."/>
            <person name="Young S.K."/>
            <person name="Furuya K."/>
            <person name="Guo Y."/>
            <person name="Pidoux A."/>
            <person name="Chen H.M."/>
            <person name="Robbertse B."/>
            <person name="Goldberg J.M."/>
            <person name="Aoki K."/>
            <person name="Bayne E.H."/>
            <person name="Berlin A.M."/>
            <person name="Desjardins C.A."/>
            <person name="Dobbs E."/>
            <person name="Dukaj L."/>
            <person name="Fan L."/>
            <person name="FitzGerald M.G."/>
            <person name="French C."/>
            <person name="Gujja S."/>
            <person name="Hansen K."/>
            <person name="Keifenheim D."/>
            <person name="Levin J.Z."/>
            <person name="Mosher R.A."/>
            <person name="Mueller C.A."/>
            <person name="Pfiffner J."/>
            <person name="Priest M."/>
            <person name="Russ C."/>
            <person name="Smialowska A."/>
            <person name="Swoboda P."/>
            <person name="Sykes S.M."/>
            <person name="Vaughn M."/>
            <person name="Vengrova S."/>
            <person name="Yoder R."/>
            <person name="Zeng Q."/>
            <person name="Allshire R."/>
            <person name="Baulcombe D."/>
            <person name="Birren B.W."/>
            <person name="Brown W."/>
            <person name="Ekwall K."/>
            <person name="Kellis M."/>
            <person name="Leatherwood J."/>
            <person name="Levin H."/>
            <person name="Margalit H."/>
            <person name="Martienssen R."/>
            <person name="Nieduszynski C.A."/>
            <person name="Spatafora J.W."/>
            <person name="Friedman N."/>
            <person name="Dalgaard J.Z."/>
            <person name="Baumann P."/>
            <person name="Niki H."/>
            <person name="Regev A."/>
            <person name="Nusbaum C."/>
        </authorList>
    </citation>
    <scope>NUCLEOTIDE SEQUENCE [LARGE SCALE GENOMIC DNA]</scope>
    <source>
        <strain evidence="20">yFS275 / FY16936</strain>
    </source>
</reference>
<dbReference type="GeneID" id="7048142"/>
<evidence type="ECO:0000259" key="17">
    <source>
        <dbReference type="Pfam" id="PF00520"/>
    </source>
</evidence>
<sequence>MNLTRSTSSILESLKKSSNLFLHVVSFIGFFGSLFAVLGVRFFQNSLKRQCIYLGPDNSQRIATGQLCGGYWSNGEKQSHLLESGLSSNSKVRGYICPEYSVCQEYENPNSGTISFDNFLHSLELIFVIMSSNTFTDIMYDVMEADYFVSCLFFVCATFLLTFWLMYLVVAVVTTSFMILRSPAQSTNEHGVFDNFFRTPRIKYNACRVYLMWSEFFWVGLIVVHNIVYATRGYSTEKNLHAYYVFDFVVFMLLILEVIIRFFVTLPYWRDFFRSKRNLIDVVLAMANTVMLLPKNWKSGIYQVFSSENWTEIMYALQASMKDTHLGWIPVVFFTAWFIFSNNIVLSMFVGIISQNFGCSENLKLRQLKMYMARLLRNHNPFQASLTLKALLKTSVSRSAKEGETDVNWVAKENVIHGFLHETASMNDHDSLKTTSTVNSSSSPWVKITAWFTQIKEMLFKDDPFSQSYFKKVIGYRWEKDMNLRTATKDMAAANAFIRIKQTEFLKNNPSYNDVLWLYKPRNKLRRFCQRLVEPGANTRYDGVDPNPWVYRIFQGIIYACIISDVVIACITTPIYESEYYAKKDVKIAWFVWTEIAFAIVFSLEAAIKITADGFSHTPNAYLRNTWNCIDLFVLLTLWINLFATLTNRGALSRAFRAFKALRVLRLVNLTPTSQQTFHDVLISGFVKIATAALVSVSLLVPFALWAKGIFGGLLYSCTDGDVMNKGDCINEFTSSPSEWTILAPLMNISGADSQPKANAQPGNAMFFVVFNLISTIYILTLFIAIIINNYTERTGSAYYTPEQRAWLEMKRLISQTKPTTRPLIRPDGIRGYCYDFSVDKHGKWRHCFTAIYLFHFFMLMTIFYPSPISFTYVRNAIFLVLSFLYVVNIVVKVVGLSFYHYVSSLWNLFDVLITCGNIACNIAVMFRYSDKSILQLQTIMLVAVTFHLIPRFDSFDQLFKTVVAGLPSILSLISTWFVLFITFAIAFNQIFGLTRIGENGGVNKNFRNIRNSLVLLFIMTCGEGWNSIMHDYTVSFPNCVNASDFYASDCGSKPWSYTLFISWNVLSMYIFVNMFITVVYENFSYVYSHSSKIKDLKRSDIREFKDKWAPYDTKVTGLMHKRHVGKFLSSLRGAFECRIYRNEHTVRNLLLQAELPKLNTAFSNVDDDTVDRYDYKKLFELISTIDKNTIAKRRNVYNALYTEIMRLPGEYVGFTDMFMLVVLHVVVDHKQALTIGDFLRRAYVLVKLDEAISLEKLTNIIKTIKCRQAFLEYLESVRRVRLNPFLSSEDVAAMPSDPNGLNAESRQRIYDADSIISNSMVSLPLTEHSQYSSISLNDPAGGSELLEADQYEAQRKPSSTFLTVPGETASRRPSISTAILRGSSRRQSQTSAEIEASFGEAGFGADTNLDVSRSTETISRMVHRIDDYLDKT</sequence>
<evidence type="ECO:0000256" key="1">
    <source>
        <dbReference type="ARBA" id="ARBA00004651"/>
    </source>
</evidence>
<dbReference type="SUPFAM" id="SSF81324">
    <property type="entry name" value="Voltage-gated potassium channels"/>
    <property type="match status" value="2"/>
</dbReference>
<proteinExistence type="inferred from homology"/>
<keyword evidence="4" id="KW-0109">Calcium transport</keyword>
<dbReference type="Pfam" id="PF00520">
    <property type="entry name" value="Ion_trans"/>
    <property type="match status" value="4"/>
</dbReference>
<keyword evidence="10" id="KW-0406">Ion transport</keyword>
<dbReference type="RefSeq" id="XP_002172643.2">
    <property type="nucleotide sequence ID" value="XM_002172607.2"/>
</dbReference>
<keyword evidence="9 16" id="KW-1133">Transmembrane helix</keyword>
<feature type="transmembrane region" description="Helical" evidence="16">
    <location>
        <begin position="588"/>
        <end position="608"/>
    </location>
</feature>
<dbReference type="PANTHER" id="PTHR45628:SF7">
    <property type="entry name" value="VOLTAGE-DEPENDENT CALCIUM CHANNEL TYPE A SUBUNIT ALPHA-1"/>
    <property type="match status" value="1"/>
</dbReference>
<evidence type="ECO:0000256" key="11">
    <source>
        <dbReference type="ARBA" id="ARBA00023136"/>
    </source>
</evidence>
<dbReference type="OMA" id="TLFIAWN"/>
<keyword evidence="5" id="KW-0107">Calcium channel</keyword>
<dbReference type="InterPro" id="IPR027359">
    <property type="entry name" value="Volt_channel_dom_sf"/>
</dbReference>
<evidence type="ECO:0000256" key="10">
    <source>
        <dbReference type="ARBA" id="ARBA00023065"/>
    </source>
</evidence>
<evidence type="ECO:0000313" key="20">
    <source>
        <dbReference type="Proteomes" id="UP000001744"/>
    </source>
</evidence>
<dbReference type="PANTHER" id="PTHR45628">
    <property type="entry name" value="VOLTAGE-DEPENDENT CALCIUM CHANNEL TYPE A SUBUNIT ALPHA-1"/>
    <property type="match status" value="1"/>
</dbReference>
<evidence type="ECO:0000256" key="3">
    <source>
        <dbReference type="ARBA" id="ARBA00022475"/>
    </source>
</evidence>
<keyword evidence="2" id="KW-0813">Transport</keyword>
<feature type="transmembrane region" description="Helical" evidence="16">
    <location>
        <begin position="765"/>
        <end position="788"/>
    </location>
</feature>
<dbReference type="HOGENOM" id="CLU_000443_1_0_1"/>
<dbReference type="Gene3D" id="1.20.120.350">
    <property type="entry name" value="Voltage-gated potassium channels. Chain C"/>
    <property type="match status" value="2"/>
</dbReference>
<feature type="transmembrane region" description="Helical" evidence="16">
    <location>
        <begin position="629"/>
        <end position="647"/>
    </location>
</feature>
<dbReference type="InterPro" id="IPR050599">
    <property type="entry name" value="VDCC_alpha-1_subunit"/>
</dbReference>
<evidence type="ECO:0000256" key="8">
    <source>
        <dbReference type="ARBA" id="ARBA00022882"/>
    </source>
</evidence>
<dbReference type="OrthoDB" id="416585at2759"/>
<evidence type="ECO:0000256" key="4">
    <source>
        <dbReference type="ARBA" id="ARBA00022568"/>
    </source>
</evidence>
<name>B6JXT2_SCHJY</name>
<feature type="transmembrane region" description="Helical" evidence="16">
    <location>
        <begin position="242"/>
        <end position="266"/>
    </location>
</feature>
<feature type="transmembrane region" description="Helical" evidence="16">
    <location>
        <begin position="681"/>
        <end position="707"/>
    </location>
</feature>
<comment type="subcellular location">
    <subcellularLocation>
        <location evidence="1">Cell membrane</location>
        <topology evidence="1">Multi-pass membrane protein</topology>
    </subcellularLocation>
</comment>
<gene>
    <name evidence="19" type="primary">cch1</name>
    <name evidence="18" type="ORF">SJAG_05229</name>
</gene>
<evidence type="ECO:0000256" key="12">
    <source>
        <dbReference type="ARBA" id="ARBA00023180"/>
    </source>
</evidence>
<evidence type="ECO:0000256" key="6">
    <source>
        <dbReference type="ARBA" id="ARBA00022692"/>
    </source>
</evidence>